<evidence type="ECO:0000256" key="2">
    <source>
        <dbReference type="ARBA" id="ARBA00010265"/>
    </source>
</evidence>
<dbReference type="CDD" id="cd16429">
    <property type="entry name" value="VirB10"/>
    <property type="match status" value="1"/>
</dbReference>
<keyword evidence="4 7" id="KW-1133">Transmembrane helix</keyword>
<sequence length="406" mass="43531">MAVRKEVEDVTDARERVSKGKIPKGIIYVAAGIAAVLIGTLAFYYQSKTDSEVKEASEEQRAEKMKSRATAGEASQNLGQQIRAQQQAAKDEASRQEASAVKADGSQRTPVMSAKDFTTGRQGTEVMAKKNDEDNLFTAPLYKAGMNKVRDNARPKVDLQGTPDPTAMRAMQQAAAAAANATGAPPPGEAAPVNSDQQFLKQTAATKYERTGIAGILPRCTVSQGFVIPATFVGGNNSDKPGEFRAMVSQNVWDTVDGTCLAIPAGSMLVGTYSSDISIGQERLLVAFTRLQLPNKKWVSLGSMQGADTNGYSGVSGDVNNHFFKIFYGAVVIAVLEQRFNNQQTATTVNPGGLTTYGNAAGQVATQTAQTILNRNQNIRPTITTDPAQKLLVQVKQDIVMEPYRE</sequence>
<evidence type="ECO:0000256" key="7">
    <source>
        <dbReference type="SAM" id="Phobius"/>
    </source>
</evidence>
<feature type="transmembrane region" description="Helical" evidence="7">
    <location>
        <begin position="26"/>
        <end position="45"/>
    </location>
</feature>
<evidence type="ECO:0000256" key="5">
    <source>
        <dbReference type="ARBA" id="ARBA00023136"/>
    </source>
</evidence>
<feature type="compositionally biased region" description="Polar residues" evidence="6">
    <location>
        <begin position="73"/>
        <end position="88"/>
    </location>
</feature>
<dbReference type="AlphaFoldDB" id="A0A0S4UBL9"/>
<protein>
    <submittedName>
        <fullName evidence="8">Conjugation TrbI family protein</fullName>
    </submittedName>
</protein>
<dbReference type="EMBL" id="LN899821">
    <property type="protein sequence ID" value="CUV19617.1"/>
    <property type="molecule type" value="Genomic_DNA"/>
</dbReference>
<evidence type="ECO:0000313" key="8">
    <source>
        <dbReference type="EMBL" id="CUV19617.1"/>
    </source>
</evidence>
<keyword evidence="5 7" id="KW-0472">Membrane</keyword>
<feature type="compositionally biased region" description="Basic and acidic residues" evidence="6">
    <location>
        <begin position="55"/>
        <end position="66"/>
    </location>
</feature>
<keyword evidence="3 7" id="KW-0812">Transmembrane</keyword>
<dbReference type="GO" id="GO:0016020">
    <property type="term" value="C:membrane"/>
    <property type="evidence" value="ECO:0007669"/>
    <property type="project" value="UniProtKB-SubCell"/>
</dbReference>
<evidence type="ECO:0000256" key="1">
    <source>
        <dbReference type="ARBA" id="ARBA00004167"/>
    </source>
</evidence>
<dbReference type="InterPro" id="IPR042217">
    <property type="entry name" value="T4SS_VirB10/TrbI"/>
</dbReference>
<feature type="compositionally biased region" description="Low complexity" evidence="6">
    <location>
        <begin position="170"/>
        <end position="183"/>
    </location>
</feature>
<gene>
    <name evidence="8" type="ORF">PSS4_v1_1070050</name>
</gene>
<accession>A0A0S4UBL9</accession>
<evidence type="ECO:0000256" key="3">
    <source>
        <dbReference type="ARBA" id="ARBA00022692"/>
    </source>
</evidence>
<comment type="similarity">
    <text evidence="2">Belongs to the TrbI/VirB10 family.</text>
</comment>
<reference evidence="8" key="1">
    <citation type="submission" date="2015-10" db="EMBL/GenBank/DDBJ databases">
        <authorList>
            <person name="Gilbert D.G."/>
        </authorList>
    </citation>
    <scope>NUCLEOTIDE SEQUENCE</scope>
    <source>
        <strain evidence="8">Phyl III-seqv23</strain>
    </source>
</reference>
<dbReference type="InterPro" id="IPR005498">
    <property type="entry name" value="T4SS_VirB10/TraB/TrbI"/>
</dbReference>
<organism evidence="8">
    <name type="scientific">Ralstonia solanacearum</name>
    <name type="common">Pseudomonas solanacearum</name>
    <dbReference type="NCBI Taxonomy" id="305"/>
    <lineage>
        <taxon>Bacteria</taxon>
        <taxon>Pseudomonadati</taxon>
        <taxon>Pseudomonadota</taxon>
        <taxon>Betaproteobacteria</taxon>
        <taxon>Burkholderiales</taxon>
        <taxon>Burkholderiaceae</taxon>
        <taxon>Ralstonia</taxon>
        <taxon>Ralstonia solanacearum species complex</taxon>
    </lineage>
</organism>
<comment type="subcellular location">
    <subcellularLocation>
        <location evidence="1">Membrane</location>
        <topology evidence="1">Single-pass membrane protein</topology>
    </subcellularLocation>
</comment>
<feature type="region of interest" description="Disordered" evidence="6">
    <location>
        <begin position="170"/>
        <end position="194"/>
    </location>
</feature>
<evidence type="ECO:0000256" key="4">
    <source>
        <dbReference type="ARBA" id="ARBA00022989"/>
    </source>
</evidence>
<proteinExistence type="inferred from homology"/>
<name>A0A0S4UBL9_RALSL</name>
<dbReference type="Gene3D" id="2.40.128.260">
    <property type="entry name" value="Type IV secretion system, VirB10/TraB/TrbI"/>
    <property type="match status" value="1"/>
</dbReference>
<evidence type="ECO:0000256" key="6">
    <source>
        <dbReference type="SAM" id="MobiDB-lite"/>
    </source>
</evidence>
<dbReference type="Pfam" id="PF03743">
    <property type="entry name" value="TrbI"/>
    <property type="match status" value="1"/>
</dbReference>
<feature type="region of interest" description="Disordered" evidence="6">
    <location>
        <begin position="55"/>
        <end position="111"/>
    </location>
</feature>